<evidence type="ECO:0000256" key="10">
    <source>
        <dbReference type="SAM" id="MobiDB-lite"/>
    </source>
</evidence>
<accession>A0A8S9WPN2</accession>
<feature type="region of interest" description="Disordered" evidence="10">
    <location>
        <begin position="263"/>
        <end position="287"/>
    </location>
</feature>
<proteinExistence type="predicted"/>
<dbReference type="OrthoDB" id="6604654at2759"/>
<dbReference type="Gene3D" id="3.30.50.10">
    <property type="entry name" value="Erythroid Transcription Factor GATA-1, subunit A"/>
    <property type="match status" value="2"/>
</dbReference>
<dbReference type="Pfam" id="PF00320">
    <property type="entry name" value="GATA"/>
    <property type="match status" value="2"/>
</dbReference>
<dbReference type="FunFam" id="3.30.50.10:FF:000036">
    <property type="entry name" value="Endothelial transcription factor GATA-2"/>
    <property type="match status" value="1"/>
</dbReference>
<dbReference type="AlphaFoldDB" id="A0A8S9WPN2"/>
<comment type="caution">
    <text evidence="12">The sequence shown here is derived from an EMBL/GenBank/DDBJ whole genome shotgun (WGS) entry which is preliminary data.</text>
</comment>
<evidence type="ECO:0000256" key="3">
    <source>
        <dbReference type="ARBA" id="ARBA00022771"/>
    </source>
</evidence>
<evidence type="ECO:0000313" key="12">
    <source>
        <dbReference type="EMBL" id="KAF6198174.1"/>
    </source>
</evidence>
<evidence type="ECO:0000256" key="8">
    <source>
        <dbReference type="ARBA" id="ARBA00023242"/>
    </source>
</evidence>
<dbReference type="PANTHER" id="PTHR10071:SF281">
    <property type="entry name" value="BOX A-BINDING FACTOR-RELATED"/>
    <property type="match status" value="1"/>
</dbReference>
<dbReference type="InterPro" id="IPR039355">
    <property type="entry name" value="Transcription_factor_GATA"/>
</dbReference>
<dbReference type="InterPro" id="IPR000679">
    <property type="entry name" value="Znf_GATA"/>
</dbReference>
<evidence type="ECO:0000256" key="9">
    <source>
        <dbReference type="PROSITE-ProRule" id="PRU00094"/>
    </source>
</evidence>
<keyword evidence="2" id="KW-0479">Metal-binding</keyword>
<keyword evidence="4" id="KW-0862">Zinc</keyword>
<evidence type="ECO:0000256" key="6">
    <source>
        <dbReference type="ARBA" id="ARBA00023125"/>
    </source>
</evidence>
<keyword evidence="13" id="KW-1185">Reference proteome</keyword>
<dbReference type="Proteomes" id="UP000466442">
    <property type="component" value="Linkage Group LG16"/>
</dbReference>
<evidence type="ECO:0000313" key="13">
    <source>
        <dbReference type="Proteomes" id="UP000466442"/>
    </source>
</evidence>
<dbReference type="GO" id="GO:0045944">
    <property type="term" value="P:positive regulation of transcription by RNA polymerase II"/>
    <property type="evidence" value="ECO:0007669"/>
    <property type="project" value="TreeGrafter"/>
</dbReference>
<feature type="compositionally biased region" description="Basic residues" evidence="10">
    <location>
        <begin position="395"/>
        <end position="408"/>
    </location>
</feature>
<dbReference type="PROSITE" id="PS50114">
    <property type="entry name" value="GATA_ZN_FINGER_2"/>
    <property type="match status" value="2"/>
</dbReference>
<dbReference type="FunFam" id="3.30.50.10:FF:000032">
    <property type="entry name" value="Transcription factor GATA-3"/>
    <property type="match status" value="1"/>
</dbReference>
<feature type="region of interest" description="Disordered" evidence="10">
    <location>
        <begin position="387"/>
        <end position="413"/>
    </location>
</feature>
<sequence length="497" mass="55575">MRDKEKGQVDKGKNAPMLIQAGDQVLWKKSLRNWVPAEIIARHGNSNSYMIQTAEGAKYRRNSWFLQPRHERQSVEANPPIPLEPETPLKRKSGLPSDLFVEDTAWKTPGLLSKYIRDDGAVERGRACLYHSVPAPYYHHIPHYAPQQNSSSRCMSHNPLHPWFRDKRQSGGWGDPKGLEGGTGGSGGGAPFTFPPTPPTDGAPESAGHEYNMAVFLHPDPSGVSGQDMKPVLSSQQKQREGHGYYNQDYNHFNSYHQLMFPDKSQQKDQNQASTSQNRAKSRTSAEGRECVNCGATSTPLWRRDGTGHYLCNACGLYYKMNGQNRPLIKPKRRLSLQSAARRAGTSCANCKTTTTTLWRRNQNGEPVCNACGLYYKLHNVNRPLTMKKEGIQTRNRKLSSKSKKKKGSVGPQGCLSLSGVMSDVMVKPLEGMSMSPPKGYYQQTSVMGSHHGGWYQHTQQTIHQHGIHPLISLPHTSSHLGATWRGDYGWPDKYNK</sequence>
<evidence type="ECO:0000256" key="5">
    <source>
        <dbReference type="ARBA" id="ARBA00023015"/>
    </source>
</evidence>
<feature type="compositionally biased region" description="Polar residues" evidence="10">
    <location>
        <begin position="268"/>
        <end position="283"/>
    </location>
</feature>
<dbReference type="SUPFAM" id="SSF57716">
    <property type="entry name" value="Glucocorticoid receptor-like (DNA-binding domain)"/>
    <property type="match status" value="2"/>
</dbReference>
<dbReference type="GO" id="GO:0005634">
    <property type="term" value="C:nucleus"/>
    <property type="evidence" value="ECO:0007669"/>
    <property type="project" value="UniProtKB-SubCell"/>
</dbReference>
<keyword evidence="5" id="KW-0805">Transcription regulation</keyword>
<dbReference type="CDD" id="cd00202">
    <property type="entry name" value="ZnF_GATA"/>
    <property type="match status" value="2"/>
</dbReference>
<evidence type="ECO:0000256" key="2">
    <source>
        <dbReference type="ARBA" id="ARBA00022723"/>
    </source>
</evidence>
<keyword evidence="6" id="KW-0238">DNA-binding</keyword>
<dbReference type="PANTHER" id="PTHR10071">
    <property type="entry name" value="TRANSCRIPTION FACTOR GATA FAMILY MEMBER"/>
    <property type="match status" value="1"/>
</dbReference>
<feature type="domain" description="GATA-type" evidence="11">
    <location>
        <begin position="285"/>
        <end position="343"/>
    </location>
</feature>
<evidence type="ECO:0000256" key="1">
    <source>
        <dbReference type="ARBA" id="ARBA00004123"/>
    </source>
</evidence>
<dbReference type="SMART" id="SM00401">
    <property type="entry name" value="ZnF_GATA"/>
    <property type="match status" value="2"/>
</dbReference>
<feature type="region of interest" description="Disordered" evidence="10">
    <location>
        <begin position="165"/>
        <end position="248"/>
    </location>
</feature>
<comment type="subcellular location">
    <subcellularLocation>
        <location evidence="1">Nucleus</location>
    </subcellularLocation>
</comment>
<dbReference type="PRINTS" id="PR00619">
    <property type="entry name" value="GATAZNFINGER"/>
</dbReference>
<feature type="region of interest" description="Disordered" evidence="10">
    <location>
        <begin position="71"/>
        <end position="90"/>
    </location>
</feature>
<dbReference type="GO" id="GO:0045165">
    <property type="term" value="P:cell fate commitment"/>
    <property type="evidence" value="ECO:0007669"/>
    <property type="project" value="TreeGrafter"/>
</dbReference>
<name>A0A8S9WPN2_APOLU</name>
<dbReference type="PROSITE" id="PS00344">
    <property type="entry name" value="GATA_ZN_FINGER_1"/>
    <property type="match status" value="2"/>
</dbReference>
<feature type="compositionally biased region" description="Gly residues" evidence="10">
    <location>
        <begin position="171"/>
        <end position="190"/>
    </location>
</feature>
<evidence type="ECO:0000256" key="4">
    <source>
        <dbReference type="ARBA" id="ARBA00022833"/>
    </source>
</evidence>
<evidence type="ECO:0000256" key="7">
    <source>
        <dbReference type="ARBA" id="ARBA00023163"/>
    </source>
</evidence>
<dbReference type="InterPro" id="IPR013088">
    <property type="entry name" value="Znf_NHR/GATA"/>
</dbReference>
<keyword evidence="3 9" id="KW-0863">Zinc-finger</keyword>
<organism evidence="12 13">
    <name type="scientific">Apolygus lucorum</name>
    <name type="common">Small green plant bug</name>
    <name type="synonym">Lygocoris lucorum</name>
    <dbReference type="NCBI Taxonomy" id="248454"/>
    <lineage>
        <taxon>Eukaryota</taxon>
        <taxon>Metazoa</taxon>
        <taxon>Ecdysozoa</taxon>
        <taxon>Arthropoda</taxon>
        <taxon>Hexapoda</taxon>
        <taxon>Insecta</taxon>
        <taxon>Pterygota</taxon>
        <taxon>Neoptera</taxon>
        <taxon>Paraneoptera</taxon>
        <taxon>Hemiptera</taxon>
        <taxon>Heteroptera</taxon>
        <taxon>Panheteroptera</taxon>
        <taxon>Cimicomorpha</taxon>
        <taxon>Miridae</taxon>
        <taxon>Mirini</taxon>
        <taxon>Apolygus</taxon>
    </lineage>
</organism>
<dbReference type="GO" id="GO:0000978">
    <property type="term" value="F:RNA polymerase II cis-regulatory region sequence-specific DNA binding"/>
    <property type="evidence" value="ECO:0007669"/>
    <property type="project" value="TreeGrafter"/>
</dbReference>
<reference evidence="12" key="1">
    <citation type="journal article" date="2021" name="Mol. Ecol. Resour.">
        <title>Apolygus lucorum genome provides insights into omnivorousness and mesophyll feeding.</title>
        <authorList>
            <person name="Liu Y."/>
            <person name="Liu H."/>
            <person name="Wang H."/>
            <person name="Huang T."/>
            <person name="Liu B."/>
            <person name="Yang B."/>
            <person name="Yin L."/>
            <person name="Li B."/>
            <person name="Zhang Y."/>
            <person name="Zhang S."/>
            <person name="Jiang F."/>
            <person name="Zhang X."/>
            <person name="Ren Y."/>
            <person name="Wang B."/>
            <person name="Wang S."/>
            <person name="Lu Y."/>
            <person name="Wu K."/>
            <person name="Fan W."/>
            <person name="Wang G."/>
        </authorList>
    </citation>
    <scope>NUCLEOTIDE SEQUENCE</scope>
    <source>
        <strain evidence="12">12Hb</strain>
    </source>
</reference>
<keyword evidence="7" id="KW-0804">Transcription</keyword>
<dbReference type="EMBL" id="WIXP02000016">
    <property type="protein sequence ID" value="KAF6198174.1"/>
    <property type="molecule type" value="Genomic_DNA"/>
</dbReference>
<protein>
    <recommendedName>
        <fullName evidence="11">GATA-type domain-containing protein</fullName>
    </recommendedName>
</protein>
<feature type="domain" description="GATA-type" evidence="11">
    <location>
        <begin position="342"/>
        <end position="395"/>
    </location>
</feature>
<gene>
    <name evidence="12" type="ORF">GE061_007921</name>
</gene>
<dbReference type="GO" id="GO:0000122">
    <property type="term" value="P:negative regulation of transcription by RNA polymerase II"/>
    <property type="evidence" value="ECO:0007669"/>
    <property type="project" value="TreeGrafter"/>
</dbReference>
<dbReference type="GO" id="GO:0008270">
    <property type="term" value="F:zinc ion binding"/>
    <property type="evidence" value="ECO:0007669"/>
    <property type="project" value="UniProtKB-KW"/>
</dbReference>
<keyword evidence="8" id="KW-0539">Nucleus</keyword>
<dbReference type="GO" id="GO:0000981">
    <property type="term" value="F:DNA-binding transcription factor activity, RNA polymerase II-specific"/>
    <property type="evidence" value="ECO:0007669"/>
    <property type="project" value="TreeGrafter"/>
</dbReference>
<evidence type="ECO:0000259" key="11">
    <source>
        <dbReference type="PROSITE" id="PS50114"/>
    </source>
</evidence>